<name>A0AA45BV65_XANCM</name>
<dbReference type="AlphaFoldDB" id="A0AA45BV65"/>
<sequence length="78" mass="8324">MAFQRSSSQFRRSSSNASTISASIFVTSNPDATYDAGFYPVFTDTYKKADQGHEECSCQSAGSSLPSSSVARLSRPAS</sequence>
<dbReference type="EMBL" id="PYJH01000040">
    <property type="protein sequence ID" value="PUE91633.1"/>
    <property type="molecule type" value="Genomic_DNA"/>
</dbReference>
<evidence type="ECO:0000313" key="3">
    <source>
        <dbReference type="Proteomes" id="UP000251513"/>
    </source>
</evidence>
<protein>
    <submittedName>
        <fullName evidence="2">Uncharacterized protein</fullName>
    </submittedName>
</protein>
<organism evidence="2 3">
    <name type="scientific">Xanthomonas campestris pv. malvacearum</name>
    <dbReference type="NCBI Taxonomy" id="86040"/>
    <lineage>
        <taxon>Bacteria</taxon>
        <taxon>Pseudomonadati</taxon>
        <taxon>Pseudomonadota</taxon>
        <taxon>Gammaproteobacteria</taxon>
        <taxon>Lysobacterales</taxon>
        <taxon>Lysobacteraceae</taxon>
        <taxon>Xanthomonas</taxon>
    </lineage>
</organism>
<dbReference type="Proteomes" id="UP000251513">
    <property type="component" value="Unassembled WGS sequence"/>
</dbReference>
<evidence type="ECO:0000313" key="2">
    <source>
        <dbReference type="EMBL" id="PUE91633.1"/>
    </source>
</evidence>
<accession>A0AA45BV65</accession>
<reference evidence="2 3" key="1">
    <citation type="submission" date="2018-03" db="EMBL/GenBank/DDBJ databases">
        <title>Sequencing of reference strains of Xanthomonas.</title>
        <authorList>
            <person name="Studholme D.J."/>
            <person name="Vicente J."/>
            <person name="Sarris P."/>
        </authorList>
    </citation>
    <scope>NUCLEOTIDE SEQUENCE [LARGE SCALE GENOMIC DNA]</scope>
    <source>
        <strain evidence="2 3">WHRI 5232</strain>
    </source>
</reference>
<feature type="region of interest" description="Disordered" evidence="1">
    <location>
        <begin position="57"/>
        <end position="78"/>
    </location>
</feature>
<comment type="caution">
    <text evidence="2">The sequence shown here is derived from an EMBL/GenBank/DDBJ whole genome shotgun (WGS) entry which is preliminary data.</text>
</comment>
<feature type="non-terminal residue" evidence="2">
    <location>
        <position position="78"/>
    </location>
</feature>
<gene>
    <name evidence="2" type="ORF">C7T86_16780</name>
</gene>
<evidence type="ECO:0000256" key="1">
    <source>
        <dbReference type="SAM" id="MobiDB-lite"/>
    </source>
</evidence>
<proteinExistence type="predicted"/>